<evidence type="ECO:0000313" key="3">
    <source>
        <dbReference type="Proteomes" id="UP000010301"/>
    </source>
</evidence>
<dbReference type="InterPro" id="IPR007393">
    <property type="entry name" value="YlxR_dom"/>
</dbReference>
<sequence>MANPVMRQCVGCHKVTDRTELVRCAYNAETDAIEVGLSHQLPGRGVWVHADPKCLQKGIRSRGFTRTLKLMDLSKTSACTVEAMQKLAADVLQYARCVLQQS</sequence>
<dbReference type="PANTHER" id="PTHR34215">
    <property type="entry name" value="BLL0784 PROTEIN"/>
    <property type="match status" value="1"/>
</dbReference>
<dbReference type="InterPro" id="IPR035931">
    <property type="entry name" value="YlxR-like_sf"/>
</dbReference>
<dbReference type="AlphaFoldDB" id="C0W0C4"/>
<dbReference type="STRING" id="525245.HMPREF0044_1002"/>
<evidence type="ECO:0000313" key="2">
    <source>
        <dbReference type="EMBL" id="EEH63983.1"/>
    </source>
</evidence>
<dbReference type="Pfam" id="PF04296">
    <property type="entry name" value="YlxR"/>
    <property type="match status" value="1"/>
</dbReference>
<dbReference type="HOGENOM" id="CLU_147970_0_0_11"/>
<dbReference type="PANTHER" id="PTHR34215:SF1">
    <property type="entry name" value="YLXR DOMAIN-CONTAINING PROTEIN"/>
    <property type="match status" value="1"/>
</dbReference>
<dbReference type="InterPro" id="IPR037465">
    <property type="entry name" value="YlxR"/>
</dbReference>
<dbReference type="Proteomes" id="UP000010301">
    <property type="component" value="Unassembled WGS sequence"/>
</dbReference>
<proteinExistence type="predicted"/>
<dbReference type="Gene3D" id="3.30.1230.10">
    <property type="entry name" value="YlxR-like"/>
    <property type="match status" value="1"/>
</dbReference>
<evidence type="ECO:0000259" key="1">
    <source>
        <dbReference type="Pfam" id="PF04296"/>
    </source>
</evidence>
<keyword evidence="3" id="KW-1185">Reference proteome</keyword>
<organism evidence="2 3">
    <name type="scientific">Gleimia coleocanis DSM 15436</name>
    <dbReference type="NCBI Taxonomy" id="525245"/>
    <lineage>
        <taxon>Bacteria</taxon>
        <taxon>Bacillati</taxon>
        <taxon>Actinomycetota</taxon>
        <taxon>Actinomycetes</taxon>
        <taxon>Actinomycetales</taxon>
        <taxon>Actinomycetaceae</taxon>
        <taxon>Gleimia</taxon>
    </lineage>
</organism>
<feature type="domain" description="YlxR" evidence="1">
    <location>
        <begin position="7"/>
        <end position="74"/>
    </location>
</feature>
<accession>C0W0C4</accession>
<dbReference type="SUPFAM" id="SSF64376">
    <property type="entry name" value="YlxR-like"/>
    <property type="match status" value="1"/>
</dbReference>
<dbReference type="RefSeq" id="WP_006546774.1">
    <property type="nucleotide sequence ID" value="NZ_DS999543.1"/>
</dbReference>
<protein>
    <recommendedName>
        <fullName evidence="1">YlxR domain-containing protein</fullName>
    </recommendedName>
</protein>
<name>C0W0C4_9ACTO</name>
<comment type="caution">
    <text evidence="2">The sequence shown here is derived from an EMBL/GenBank/DDBJ whole genome shotgun (WGS) entry which is preliminary data.</text>
</comment>
<dbReference type="OrthoDB" id="5244965at2"/>
<reference evidence="2 3" key="1">
    <citation type="submission" date="2009-01" db="EMBL/GenBank/DDBJ databases">
        <authorList>
            <person name="Qin X."/>
            <person name="Bachman B."/>
            <person name="Battles P."/>
            <person name="Bell A."/>
            <person name="Bess C."/>
            <person name="Bickham C."/>
            <person name="Chaboub L."/>
            <person name="Chen D."/>
            <person name="Coyle M."/>
            <person name="Deiros D.R."/>
            <person name="Dinh H."/>
            <person name="Forbes L."/>
            <person name="Fowler G."/>
            <person name="Francisco L."/>
            <person name="Fu Q."/>
            <person name="Gubbala S."/>
            <person name="Hale W."/>
            <person name="Han Y."/>
            <person name="Hemphill L."/>
            <person name="Highlander S.K."/>
            <person name="Hirani K."/>
            <person name="Hogues M."/>
            <person name="Jackson L."/>
            <person name="Jakkamsetti A."/>
            <person name="Javaid M."/>
            <person name="Jiang H."/>
            <person name="Korchina V."/>
            <person name="Kovar C."/>
            <person name="Lara F."/>
            <person name="Lee S."/>
            <person name="Mata R."/>
            <person name="Mathew T."/>
            <person name="Moen C."/>
            <person name="Morales K."/>
            <person name="Munidasa M."/>
            <person name="Nazareth L."/>
            <person name="Ngo R."/>
            <person name="Nguyen L."/>
            <person name="Okwuonu G."/>
            <person name="Ongeri F."/>
            <person name="Patil S."/>
            <person name="Petrosino J."/>
            <person name="Pham C."/>
            <person name="Pham P."/>
            <person name="Pu L.-L."/>
            <person name="Puazo M."/>
            <person name="Raj R."/>
            <person name="Reid J."/>
            <person name="Rouhana J."/>
            <person name="Saada N."/>
            <person name="Shang Y."/>
            <person name="Simmons D."/>
            <person name="Thornton R."/>
            <person name="Warren J."/>
            <person name="Weissenberger G."/>
            <person name="Zhang J."/>
            <person name="Zhang L."/>
            <person name="Zhou C."/>
            <person name="Zhu D."/>
            <person name="Muzny D."/>
            <person name="Worley K."/>
            <person name="Gibbs R."/>
        </authorList>
    </citation>
    <scope>NUCLEOTIDE SEQUENCE [LARGE SCALE GENOMIC DNA]</scope>
    <source>
        <strain evidence="2 3">DSM 15436</strain>
    </source>
</reference>
<dbReference type="EMBL" id="ACFG01000030">
    <property type="protein sequence ID" value="EEH63983.1"/>
    <property type="molecule type" value="Genomic_DNA"/>
</dbReference>
<gene>
    <name evidence="2" type="ORF">HMPREF0044_1002</name>
</gene>